<dbReference type="AlphaFoldDB" id="A0A146K2U5"/>
<keyword evidence="1" id="KW-0862">Zinc</keyword>
<evidence type="ECO:0000313" key="3">
    <source>
        <dbReference type="EMBL" id="JAP90204.1"/>
    </source>
</evidence>
<evidence type="ECO:0000259" key="2">
    <source>
        <dbReference type="PROSITE" id="PS50119"/>
    </source>
</evidence>
<proteinExistence type="predicted"/>
<dbReference type="InterPro" id="IPR000315">
    <property type="entry name" value="Znf_B-box"/>
</dbReference>
<gene>
    <name evidence="3" type="ORF">TPC1_30301</name>
</gene>
<sequence>LNNTYQKKFVAPPKILEQNYECKSMFQLDVVYCPLHADTQAFITCIECGRVMCKYCQPCHQQILQQNELYVQQMQQQIPFTEDVKVIQTIEYTEYGEKVSKPMIEDLKKALAKGPQNAQLITPWAWLNYLQQLQKDFEDNVNENLEACDLIQHITLAKNVQKVNKIPQTPFIQLNHCELDQKTTHYNALAMSHAIFGDFILLRNGLLIKTEKHKIVKVEPINRKSQVVFSPGDMQSYLIGENQIWRIQFEYKRMKLIMENKKPDLKNCIPLSFNPHARFEAIKFEDQIKCSEISLQILCTILELTIDSAAYLLQDLSSFKTQQSENLKLILQKNLYCPENYSLNPVILTNTNFYQNCFVVRNPHKWKFGSQDVSEFKLKVLDNDLYLGQAFHLENGIVSVKWLNGQSNKYLCGKDGQFQILFIAKEQIETYFNSLLPNRPGVMADIFSINLSPSIPVGLCQQCVDPQCLHKSDFKIFPPLQEKQKYFTKPVLHKFQILQSFSNLFSARQIAESQPSKAKTSYLPADFYQKSFIPALNRQLETQKLLVKAGAPLLNFNKFVTVCPGEDWVDEYPAHKVGCCIGFADDVFRVVWLSNQFVEQLQGCISADFCAADQNLLALKQQKSTEKVCLKEYKRRLELCQLNYYENYVTHYNFSVGRVVGPSKFMMGFNQMFGITVAVCEDIAIVKWMGGNLQRHLIGVSGEIVYCDPW</sequence>
<dbReference type="GO" id="GO:0008270">
    <property type="term" value="F:zinc ion binding"/>
    <property type="evidence" value="ECO:0007669"/>
    <property type="project" value="UniProtKB-KW"/>
</dbReference>
<evidence type="ECO:0000256" key="1">
    <source>
        <dbReference type="PROSITE-ProRule" id="PRU00024"/>
    </source>
</evidence>
<keyword evidence="1" id="KW-0863">Zinc-finger</keyword>
<dbReference type="EMBL" id="GDID01006402">
    <property type="protein sequence ID" value="JAP90204.1"/>
    <property type="molecule type" value="Transcribed_RNA"/>
</dbReference>
<dbReference type="PROSITE" id="PS50119">
    <property type="entry name" value="ZF_BBOX"/>
    <property type="match status" value="1"/>
</dbReference>
<accession>A0A146K2U5</accession>
<protein>
    <recommendedName>
        <fullName evidence="2">B box-type domain-containing protein</fullName>
    </recommendedName>
</protein>
<feature type="domain" description="B box-type" evidence="2">
    <location>
        <begin position="28"/>
        <end position="71"/>
    </location>
</feature>
<dbReference type="Gene3D" id="2.30.30.40">
    <property type="entry name" value="SH3 Domains"/>
    <property type="match status" value="1"/>
</dbReference>
<name>A0A146K2U5_9EUKA</name>
<keyword evidence="1" id="KW-0479">Metal-binding</keyword>
<reference evidence="3" key="1">
    <citation type="submission" date="2015-07" db="EMBL/GenBank/DDBJ databases">
        <title>Adaptation to a free-living lifestyle via gene acquisitions in the diplomonad Trepomonas sp. PC1.</title>
        <authorList>
            <person name="Xu F."/>
            <person name="Jerlstrom-Hultqvist J."/>
            <person name="Kolisko M."/>
            <person name="Simpson A.G.B."/>
            <person name="Roger A.J."/>
            <person name="Svard S.G."/>
            <person name="Andersson J.O."/>
        </authorList>
    </citation>
    <scope>NUCLEOTIDE SEQUENCE</scope>
    <source>
        <strain evidence="3">PC1</strain>
    </source>
</reference>
<organism evidence="3">
    <name type="scientific">Trepomonas sp. PC1</name>
    <dbReference type="NCBI Taxonomy" id="1076344"/>
    <lineage>
        <taxon>Eukaryota</taxon>
        <taxon>Metamonada</taxon>
        <taxon>Diplomonadida</taxon>
        <taxon>Hexamitidae</taxon>
        <taxon>Hexamitinae</taxon>
        <taxon>Trepomonas</taxon>
    </lineage>
</organism>
<feature type="non-terminal residue" evidence="3">
    <location>
        <position position="1"/>
    </location>
</feature>